<protein>
    <recommendedName>
        <fullName evidence="3">lipoate--protein ligase</fullName>
        <ecNumber evidence="3">6.3.1.20</ecNumber>
    </recommendedName>
</protein>
<dbReference type="SUPFAM" id="SSF82649">
    <property type="entry name" value="SufE/NifU"/>
    <property type="match status" value="1"/>
</dbReference>
<dbReference type="Gene3D" id="3.30.930.10">
    <property type="entry name" value="Bira Bifunctional Protein, Domain 2"/>
    <property type="match status" value="1"/>
</dbReference>
<accession>A0ABQ3VWK8</accession>
<dbReference type="SUPFAM" id="SSF55681">
    <property type="entry name" value="Class II aaRS and biotin synthetases"/>
    <property type="match status" value="1"/>
</dbReference>
<keyword evidence="4 9" id="KW-0436">Ligase</keyword>
<dbReference type="PROSITE" id="PS51733">
    <property type="entry name" value="BPL_LPL_CATALYTIC"/>
    <property type="match status" value="1"/>
</dbReference>
<dbReference type="GO" id="GO:0016874">
    <property type="term" value="F:ligase activity"/>
    <property type="evidence" value="ECO:0007669"/>
    <property type="project" value="UniProtKB-KW"/>
</dbReference>
<dbReference type="CDD" id="cd16443">
    <property type="entry name" value="LplA"/>
    <property type="match status" value="1"/>
</dbReference>
<dbReference type="PANTHER" id="PTHR12561">
    <property type="entry name" value="LIPOATE-PROTEIN LIGASE"/>
    <property type="match status" value="1"/>
</dbReference>
<evidence type="ECO:0000313" key="10">
    <source>
        <dbReference type="Proteomes" id="UP000604765"/>
    </source>
</evidence>
<dbReference type="RefSeq" id="WP_203629322.1">
    <property type="nucleotide sequence ID" value="NZ_BNJR01000007.1"/>
</dbReference>
<dbReference type="EMBL" id="BNJR01000007">
    <property type="protein sequence ID" value="GHP13280.1"/>
    <property type="molecule type" value="Genomic_DNA"/>
</dbReference>
<evidence type="ECO:0000256" key="4">
    <source>
        <dbReference type="ARBA" id="ARBA00022598"/>
    </source>
</evidence>
<gene>
    <name evidence="9" type="primary">lplA-2</name>
    <name evidence="9" type="ORF">YK48G_07050</name>
</gene>
<evidence type="ECO:0000256" key="7">
    <source>
        <dbReference type="ARBA" id="ARBA00048037"/>
    </source>
</evidence>
<dbReference type="Pfam" id="PF21948">
    <property type="entry name" value="LplA-B_cat"/>
    <property type="match status" value="1"/>
</dbReference>
<dbReference type="Proteomes" id="UP000604765">
    <property type="component" value="Unassembled WGS sequence"/>
</dbReference>
<evidence type="ECO:0000313" key="9">
    <source>
        <dbReference type="EMBL" id="GHP13280.1"/>
    </source>
</evidence>
<dbReference type="Gene3D" id="3.30.390.50">
    <property type="entry name" value="CO dehydrogenase flavoprotein, C-terminal domain"/>
    <property type="match status" value="1"/>
</dbReference>
<dbReference type="NCBIfam" id="TIGR00545">
    <property type="entry name" value="lipoyltrans"/>
    <property type="match status" value="1"/>
</dbReference>
<comment type="caution">
    <text evidence="9">The sequence shown here is derived from an EMBL/GenBank/DDBJ whole genome shotgun (WGS) entry which is preliminary data.</text>
</comment>
<name>A0ABQ3VWK8_9LACO</name>
<evidence type="ECO:0000256" key="5">
    <source>
        <dbReference type="ARBA" id="ARBA00022741"/>
    </source>
</evidence>
<evidence type="ECO:0000256" key="1">
    <source>
        <dbReference type="ARBA" id="ARBA00005085"/>
    </source>
</evidence>
<reference evidence="9 10" key="1">
    <citation type="journal article" date="2021" name="Int. J. Syst. Evol. Microbiol.">
        <title>Lentilactobacillus fungorum sp. nov., isolated from spent mushroom substrates.</title>
        <authorList>
            <person name="Tohno M."/>
            <person name="Tanizawa Y."/>
            <person name="Kojima Y."/>
            <person name="Sakamoto M."/>
            <person name="Ohkuma M."/>
            <person name="Kobayashi H."/>
        </authorList>
    </citation>
    <scope>NUCLEOTIDE SEQUENCE [LARGE SCALE GENOMIC DNA]</scope>
    <source>
        <strain evidence="9 10">YK48G</strain>
    </source>
</reference>
<evidence type="ECO:0000256" key="3">
    <source>
        <dbReference type="ARBA" id="ARBA00012367"/>
    </source>
</evidence>
<comment type="catalytic activity">
    <reaction evidence="7">
        <text>L-lysyl-[lipoyl-carrier protein] + (R)-lipoate + ATP = N(6)-[(R)-lipoyl]-L-lysyl-[lipoyl-carrier protein] + AMP + diphosphate + H(+)</text>
        <dbReference type="Rhea" id="RHEA:49288"/>
        <dbReference type="Rhea" id="RHEA-COMP:10500"/>
        <dbReference type="Rhea" id="RHEA-COMP:10502"/>
        <dbReference type="ChEBI" id="CHEBI:15378"/>
        <dbReference type="ChEBI" id="CHEBI:29969"/>
        <dbReference type="ChEBI" id="CHEBI:30616"/>
        <dbReference type="ChEBI" id="CHEBI:33019"/>
        <dbReference type="ChEBI" id="CHEBI:83088"/>
        <dbReference type="ChEBI" id="CHEBI:83099"/>
        <dbReference type="ChEBI" id="CHEBI:456215"/>
        <dbReference type="EC" id="6.3.1.20"/>
    </reaction>
</comment>
<feature type="domain" description="BPL/LPL catalytic" evidence="8">
    <location>
        <begin position="31"/>
        <end position="214"/>
    </location>
</feature>
<dbReference type="InterPro" id="IPR045864">
    <property type="entry name" value="aa-tRNA-synth_II/BPL/LPL"/>
</dbReference>
<keyword evidence="5" id="KW-0547">Nucleotide-binding</keyword>
<evidence type="ECO:0000256" key="6">
    <source>
        <dbReference type="ARBA" id="ARBA00022840"/>
    </source>
</evidence>
<evidence type="ECO:0000256" key="2">
    <source>
        <dbReference type="ARBA" id="ARBA00005124"/>
    </source>
</evidence>
<keyword evidence="6" id="KW-0067">ATP-binding</keyword>
<dbReference type="InterPro" id="IPR004143">
    <property type="entry name" value="BPL_LPL_catalytic"/>
</dbReference>
<dbReference type="Pfam" id="PF10437">
    <property type="entry name" value="Lip_prot_lig_C"/>
    <property type="match status" value="1"/>
</dbReference>
<comment type="pathway">
    <text evidence="1">Protein modification; protein lipoylation via exogenous pathway; protein N(6)-(lipoyl)lysine from lipoate: step 2/2.</text>
</comment>
<keyword evidence="10" id="KW-1185">Reference proteome</keyword>
<evidence type="ECO:0000259" key="8">
    <source>
        <dbReference type="PROSITE" id="PS51733"/>
    </source>
</evidence>
<dbReference type="PANTHER" id="PTHR12561:SF3">
    <property type="entry name" value="LIPOYLTRANSFERASE 1, MITOCHONDRIAL"/>
    <property type="match status" value="1"/>
</dbReference>
<organism evidence="9 10">
    <name type="scientific">Lentilactobacillus fungorum</name>
    <dbReference type="NCBI Taxonomy" id="2201250"/>
    <lineage>
        <taxon>Bacteria</taxon>
        <taxon>Bacillati</taxon>
        <taxon>Bacillota</taxon>
        <taxon>Bacilli</taxon>
        <taxon>Lactobacillales</taxon>
        <taxon>Lactobacillaceae</taxon>
        <taxon>Lentilactobacillus</taxon>
    </lineage>
</organism>
<proteinExistence type="predicted"/>
<sequence>MFFIDTSRNGQPVYDPIVNQSLDNYLVNDLKLPGHGLIMYVNQPAVIIGVNQNAYAEVNLPYLKDHNIKLVRRTSGGGAVYHDFGNIIFENIVINDDQHFGDFKYFAQPIIDALHDMGAKDAQMRGRNDMVIGDQKFSGMTMFKVGQSYAAGGTLMFDLDMDVATKVLTPEKDKLASKGVKSVHSRVTNVKPYLLPEYQNLDIEGFKQQLLLRLFNVKSMADIKTYHLNDHDWSIIDERLKGKYDTDEWNYGKNPGFDYYVSKHYDIGTVSFNFSLKANRIAEIKVYGDFITGGNVNVIENVLRGVDFNKAALTDALNQVDIKGNLGNIAPETLADLLLEKTKIS</sequence>
<dbReference type="EC" id="6.3.1.20" evidence="3"/>
<dbReference type="InterPro" id="IPR019491">
    <property type="entry name" value="Lipoate_protein_ligase_C"/>
</dbReference>
<comment type="pathway">
    <text evidence="2">Protein modification; protein lipoylation via exogenous pathway; protein N(6)-(lipoyl)lysine from lipoate: step 1/2.</text>
</comment>
<dbReference type="InterPro" id="IPR004562">
    <property type="entry name" value="LipoylTrfase_LipoateP_Ligase"/>
</dbReference>